<protein>
    <submittedName>
        <fullName evidence="2">Uncharacterized protein</fullName>
    </submittedName>
</protein>
<name>A0ABD3TI92_SINWO</name>
<reference evidence="2 3" key="1">
    <citation type="submission" date="2024-11" db="EMBL/GenBank/DDBJ databases">
        <title>Chromosome-level genome assembly of the freshwater bivalve Anodonta woodiana.</title>
        <authorList>
            <person name="Chen X."/>
        </authorList>
    </citation>
    <scope>NUCLEOTIDE SEQUENCE [LARGE SCALE GENOMIC DNA]</scope>
    <source>
        <strain evidence="2">MN2024</strain>
        <tissue evidence="2">Gills</tissue>
    </source>
</reference>
<evidence type="ECO:0000313" key="3">
    <source>
        <dbReference type="Proteomes" id="UP001634394"/>
    </source>
</evidence>
<keyword evidence="3" id="KW-1185">Reference proteome</keyword>
<dbReference type="AlphaFoldDB" id="A0ABD3TI92"/>
<evidence type="ECO:0000313" key="2">
    <source>
        <dbReference type="EMBL" id="KAL3836766.1"/>
    </source>
</evidence>
<accession>A0ABD3TI92</accession>
<gene>
    <name evidence="2" type="ORF">ACJMK2_022183</name>
</gene>
<evidence type="ECO:0000256" key="1">
    <source>
        <dbReference type="SAM" id="MobiDB-lite"/>
    </source>
</evidence>
<sequence length="122" mass="13888">MSSGKPVSIIDPQLINATYATVAKKVNVNSINLSYNTNYDHLNDIHESRDDSVTDNVYDTTNFEQRNDRRSPADSMYDISGGHSKYRDESVGLYDRVNSTMYKEYDTTDGLNSNCNETYDHI</sequence>
<organism evidence="2 3">
    <name type="scientific">Sinanodonta woodiana</name>
    <name type="common">Chinese pond mussel</name>
    <name type="synonym">Anodonta woodiana</name>
    <dbReference type="NCBI Taxonomy" id="1069815"/>
    <lineage>
        <taxon>Eukaryota</taxon>
        <taxon>Metazoa</taxon>
        <taxon>Spiralia</taxon>
        <taxon>Lophotrochozoa</taxon>
        <taxon>Mollusca</taxon>
        <taxon>Bivalvia</taxon>
        <taxon>Autobranchia</taxon>
        <taxon>Heteroconchia</taxon>
        <taxon>Palaeoheterodonta</taxon>
        <taxon>Unionida</taxon>
        <taxon>Unionoidea</taxon>
        <taxon>Unionidae</taxon>
        <taxon>Unioninae</taxon>
        <taxon>Sinanodonta</taxon>
    </lineage>
</organism>
<feature type="region of interest" description="Disordered" evidence="1">
    <location>
        <begin position="62"/>
        <end position="82"/>
    </location>
</feature>
<dbReference type="EMBL" id="JBJQND010000018">
    <property type="protein sequence ID" value="KAL3836766.1"/>
    <property type="molecule type" value="Genomic_DNA"/>
</dbReference>
<dbReference type="Proteomes" id="UP001634394">
    <property type="component" value="Unassembled WGS sequence"/>
</dbReference>
<proteinExistence type="predicted"/>
<comment type="caution">
    <text evidence="2">The sequence shown here is derived from an EMBL/GenBank/DDBJ whole genome shotgun (WGS) entry which is preliminary data.</text>
</comment>